<dbReference type="PANTHER" id="PTHR11042:SF190">
    <property type="entry name" value="MITOSIS INHIBITOR PROTEIN KINASE MIK1"/>
    <property type="match status" value="1"/>
</dbReference>
<evidence type="ECO:0000256" key="6">
    <source>
        <dbReference type="SAM" id="MobiDB-lite"/>
    </source>
</evidence>
<accession>A0A4P9Z4E2</accession>
<dbReference type="Pfam" id="PF00069">
    <property type="entry name" value="Pkinase"/>
    <property type="match status" value="1"/>
</dbReference>
<dbReference type="GO" id="GO:0005634">
    <property type="term" value="C:nucleus"/>
    <property type="evidence" value="ECO:0007669"/>
    <property type="project" value="TreeGrafter"/>
</dbReference>
<protein>
    <recommendedName>
        <fullName evidence="7">Protein kinase domain-containing protein</fullName>
    </recommendedName>
</protein>
<dbReference type="SMART" id="SM00220">
    <property type="entry name" value="S_TKc"/>
    <property type="match status" value="1"/>
</dbReference>
<dbReference type="PANTHER" id="PTHR11042">
    <property type="entry name" value="EUKARYOTIC TRANSLATION INITIATION FACTOR 2-ALPHA KINASE EIF2-ALPHA KINASE -RELATED"/>
    <property type="match status" value="1"/>
</dbReference>
<organism evidence="8 9">
    <name type="scientific">Syncephalis pseudoplumigaleata</name>
    <dbReference type="NCBI Taxonomy" id="1712513"/>
    <lineage>
        <taxon>Eukaryota</taxon>
        <taxon>Fungi</taxon>
        <taxon>Fungi incertae sedis</taxon>
        <taxon>Zoopagomycota</taxon>
        <taxon>Zoopagomycotina</taxon>
        <taxon>Zoopagomycetes</taxon>
        <taxon>Zoopagales</taxon>
        <taxon>Piptocephalidaceae</taxon>
        <taxon>Syncephalis</taxon>
    </lineage>
</organism>
<sequence>MDNASSAPFGTPAPVNRRRSNIVAARSQLEKRTPARTSNSFRKQLFQDAVSKAAADDRPATTTTTATAAPVDFELGTPMPRRHADTPTQMDMTPASISRRLSDRPSFLTPRLVKPDAKAFNSTGLMSKKKTQMTTTMLASATTMLLSDDPVQSPHPSRMMVGVPDTPCKRSPAEYARAKELPSAMLTVQQTPKPPVRSFLKHALPLSSGGQERVRKRLHVDEAEDDNAMLYSPEYPSASHAATATTATTPPITRTAHVIPSSPVRDSSFIREAPSPTPSGSESPLTSTRHYTHRPARDAMDMGQNSNSSNNVAIAMPDTPPQQHADGANDAVHPPSSPCVWHDANEEVLLSQEDPLLHPPPANSLLHRLVTARNTRESISNREELAVEKKSNQLIVNDYTTRFAHFLRASYFEQLDQEQGQTFVVPATHDGTDDGNEDDVCVDYFNSQFTIVRTLGCGEFSEAFAAHTSSSDEQQQQQQQQQLYAVKRTKFPFSGVRDRARQLQEIGDFGMAAFYPTKRSDEREGDREYMAPEILRGEYGRPADIFSLGLIILEMAINVVMPDNGVAWQKLRADDFSDCDFSTVSDSLAGCIRRMLTAAPDARPTIDRVLEEPEIRRAIEAREQ</sequence>
<feature type="compositionally biased region" description="Polar residues" evidence="6">
    <location>
        <begin position="278"/>
        <end position="289"/>
    </location>
</feature>
<dbReference type="EMBL" id="KZ989205">
    <property type="protein sequence ID" value="RKP27443.1"/>
    <property type="molecule type" value="Genomic_DNA"/>
</dbReference>
<feature type="region of interest" description="Disordered" evidence="6">
    <location>
        <begin position="265"/>
        <end position="290"/>
    </location>
</feature>
<dbReference type="InterPro" id="IPR017441">
    <property type="entry name" value="Protein_kinase_ATP_BS"/>
</dbReference>
<dbReference type="PROSITE" id="PS00107">
    <property type="entry name" value="PROTEIN_KINASE_ATP"/>
    <property type="match status" value="1"/>
</dbReference>
<dbReference type="GO" id="GO:0004713">
    <property type="term" value="F:protein tyrosine kinase activity"/>
    <property type="evidence" value="ECO:0007669"/>
    <property type="project" value="TreeGrafter"/>
</dbReference>
<dbReference type="AlphaFoldDB" id="A0A4P9Z4E2"/>
<gene>
    <name evidence="8" type="ORF">SYNPS1DRAFT_26898</name>
</gene>
<feature type="region of interest" description="Disordered" evidence="6">
    <location>
        <begin position="1"/>
        <end position="42"/>
    </location>
</feature>
<proteinExistence type="predicted"/>
<evidence type="ECO:0000256" key="4">
    <source>
        <dbReference type="ARBA" id="ARBA00022840"/>
    </source>
</evidence>
<dbReference type="GO" id="GO:0005524">
    <property type="term" value="F:ATP binding"/>
    <property type="evidence" value="ECO:0007669"/>
    <property type="project" value="UniProtKB-UniRule"/>
</dbReference>
<dbReference type="InterPro" id="IPR050339">
    <property type="entry name" value="CC_SR_Kinase"/>
</dbReference>
<feature type="binding site" evidence="5">
    <location>
        <position position="487"/>
    </location>
    <ligand>
        <name>ATP</name>
        <dbReference type="ChEBI" id="CHEBI:30616"/>
    </ligand>
</feature>
<evidence type="ECO:0000313" key="9">
    <source>
        <dbReference type="Proteomes" id="UP000278143"/>
    </source>
</evidence>
<keyword evidence="4 5" id="KW-0067">ATP-binding</keyword>
<feature type="domain" description="Protein kinase" evidence="7">
    <location>
        <begin position="271"/>
        <end position="615"/>
    </location>
</feature>
<reference evidence="9" key="1">
    <citation type="journal article" date="2018" name="Nat. Microbiol.">
        <title>Leveraging single-cell genomics to expand the fungal tree of life.</title>
        <authorList>
            <person name="Ahrendt S.R."/>
            <person name="Quandt C.A."/>
            <person name="Ciobanu D."/>
            <person name="Clum A."/>
            <person name="Salamov A."/>
            <person name="Andreopoulos B."/>
            <person name="Cheng J.F."/>
            <person name="Woyke T."/>
            <person name="Pelin A."/>
            <person name="Henrissat B."/>
            <person name="Reynolds N.K."/>
            <person name="Benny G.L."/>
            <person name="Smith M.E."/>
            <person name="James T.Y."/>
            <person name="Grigoriev I.V."/>
        </authorList>
    </citation>
    <scope>NUCLEOTIDE SEQUENCE [LARGE SCALE GENOMIC DNA]</scope>
    <source>
        <strain evidence="9">Benny S71-1</strain>
    </source>
</reference>
<evidence type="ECO:0000313" key="8">
    <source>
        <dbReference type="EMBL" id="RKP27443.1"/>
    </source>
</evidence>
<evidence type="ECO:0000256" key="2">
    <source>
        <dbReference type="ARBA" id="ARBA00022741"/>
    </source>
</evidence>
<dbReference type="SUPFAM" id="SSF56112">
    <property type="entry name" value="Protein kinase-like (PK-like)"/>
    <property type="match status" value="1"/>
</dbReference>
<dbReference type="OrthoDB" id="5337378at2759"/>
<keyword evidence="1" id="KW-0808">Transferase</keyword>
<keyword evidence="2 5" id="KW-0547">Nucleotide-binding</keyword>
<dbReference type="Proteomes" id="UP000278143">
    <property type="component" value="Unassembled WGS sequence"/>
</dbReference>
<dbReference type="PROSITE" id="PS50011">
    <property type="entry name" value="PROTEIN_KINASE_DOM"/>
    <property type="match status" value="1"/>
</dbReference>
<keyword evidence="3" id="KW-0418">Kinase</keyword>
<dbReference type="InterPro" id="IPR000719">
    <property type="entry name" value="Prot_kinase_dom"/>
</dbReference>
<dbReference type="InterPro" id="IPR011009">
    <property type="entry name" value="Kinase-like_dom_sf"/>
</dbReference>
<evidence type="ECO:0000256" key="1">
    <source>
        <dbReference type="ARBA" id="ARBA00022679"/>
    </source>
</evidence>
<dbReference type="GO" id="GO:0110031">
    <property type="term" value="P:negative regulation of G2/MI transition of meiotic cell cycle"/>
    <property type="evidence" value="ECO:0007669"/>
    <property type="project" value="TreeGrafter"/>
</dbReference>
<evidence type="ECO:0000256" key="3">
    <source>
        <dbReference type="ARBA" id="ARBA00022777"/>
    </source>
</evidence>
<evidence type="ECO:0000256" key="5">
    <source>
        <dbReference type="PROSITE-ProRule" id="PRU10141"/>
    </source>
</evidence>
<evidence type="ECO:0000259" key="7">
    <source>
        <dbReference type="PROSITE" id="PS50011"/>
    </source>
</evidence>
<dbReference type="GO" id="GO:0005737">
    <property type="term" value="C:cytoplasm"/>
    <property type="evidence" value="ECO:0007669"/>
    <property type="project" value="TreeGrafter"/>
</dbReference>
<keyword evidence="9" id="KW-1185">Reference proteome</keyword>
<dbReference type="Gene3D" id="1.10.510.10">
    <property type="entry name" value="Transferase(Phosphotransferase) domain 1"/>
    <property type="match status" value="1"/>
</dbReference>
<name>A0A4P9Z4E2_9FUNG</name>